<proteinExistence type="predicted"/>
<organism evidence="3 4">
    <name type="scientific">Mycolicibacterium wolinskyi</name>
    <dbReference type="NCBI Taxonomy" id="59750"/>
    <lineage>
        <taxon>Bacteria</taxon>
        <taxon>Bacillati</taxon>
        <taxon>Actinomycetota</taxon>
        <taxon>Actinomycetes</taxon>
        <taxon>Mycobacteriales</taxon>
        <taxon>Mycobacteriaceae</taxon>
        <taxon>Mycolicibacterium</taxon>
    </lineage>
</organism>
<dbReference type="InterPro" id="IPR016166">
    <property type="entry name" value="FAD-bd_PCMH"/>
</dbReference>
<dbReference type="Gene3D" id="3.30.43.10">
    <property type="entry name" value="Uridine Diphospho-n-acetylenolpyruvylglucosamine Reductase, domain 2"/>
    <property type="match status" value="1"/>
</dbReference>
<dbReference type="Pfam" id="PF00941">
    <property type="entry name" value="FAD_binding_5"/>
    <property type="match status" value="1"/>
</dbReference>
<gene>
    <name evidence="3" type="ORF">AWC31_30885</name>
</gene>
<protein>
    <recommendedName>
        <fullName evidence="2">FAD-binding PCMH-type domain-containing protein</fullName>
    </recommendedName>
</protein>
<keyword evidence="1" id="KW-0560">Oxidoreductase</keyword>
<dbReference type="SUPFAM" id="SSF56176">
    <property type="entry name" value="FAD-binding/transporter-associated domain-like"/>
    <property type="match status" value="1"/>
</dbReference>
<dbReference type="InterPro" id="IPR005107">
    <property type="entry name" value="CO_DH_flav_C"/>
</dbReference>
<dbReference type="RefSeq" id="WP_085146095.1">
    <property type="nucleotide sequence ID" value="NZ_JACKUA010000030.1"/>
</dbReference>
<dbReference type="GO" id="GO:0071949">
    <property type="term" value="F:FAD binding"/>
    <property type="evidence" value="ECO:0007669"/>
    <property type="project" value="InterPro"/>
</dbReference>
<reference evidence="3 4" key="1">
    <citation type="submission" date="2016-01" db="EMBL/GenBank/DDBJ databases">
        <title>The new phylogeny of the genus Mycobacterium.</title>
        <authorList>
            <person name="Tarcisio F."/>
            <person name="Conor M."/>
            <person name="Antonella G."/>
            <person name="Elisabetta G."/>
            <person name="Giulia F.S."/>
            <person name="Sara T."/>
            <person name="Anna F."/>
            <person name="Clotilde B."/>
            <person name="Roberto B."/>
            <person name="Veronica D.S."/>
            <person name="Fabio R."/>
            <person name="Monica P."/>
            <person name="Olivier J."/>
            <person name="Enrico T."/>
            <person name="Nicola S."/>
        </authorList>
    </citation>
    <scope>NUCLEOTIDE SEQUENCE [LARGE SCALE GENOMIC DNA]</scope>
    <source>
        <strain evidence="3 4">ATCC 700010</strain>
    </source>
</reference>
<comment type="caution">
    <text evidence="3">The sequence shown here is derived from an EMBL/GenBank/DDBJ whole genome shotgun (WGS) entry which is preliminary data.</text>
</comment>
<dbReference type="Gene3D" id="3.30.465.10">
    <property type="match status" value="2"/>
</dbReference>
<dbReference type="InterPro" id="IPR016167">
    <property type="entry name" value="FAD-bd_PCMH_sub1"/>
</dbReference>
<dbReference type="PANTHER" id="PTHR42659:SF9">
    <property type="entry name" value="XANTHINE DEHYDROGENASE FAD-BINDING SUBUNIT XDHB-RELATED"/>
    <property type="match status" value="1"/>
</dbReference>
<dbReference type="EMBL" id="LQQA01000029">
    <property type="protein sequence ID" value="ORX12398.1"/>
    <property type="molecule type" value="Genomic_DNA"/>
</dbReference>
<dbReference type="PANTHER" id="PTHR42659">
    <property type="entry name" value="XANTHINE DEHYDROGENASE SUBUNIT C-RELATED"/>
    <property type="match status" value="1"/>
</dbReference>
<dbReference type="InterPro" id="IPR051312">
    <property type="entry name" value="Diverse_Substr_Oxidored"/>
</dbReference>
<evidence type="ECO:0000259" key="2">
    <source>
        <dbReference type="PROSITE" id="PS51387"/>
    </source>
</evidence>
<accession>A0A1X2F1Z5</accession>
<dbReference type="OrthoDB" id="9793944at2"/>
<dbReference type="AlphaFoldDB" id="A0A1X2F1Z5"/>
<sequence>MRPFTYHRPRSLTEALTFAGRSSTVVLAGGTTVVDLMRQDVLAPDDIVDISGLGELTGIDVHGDRIRIGALTTMADVANHDIVRSDFPALAQSLTQAASQQLRNVATAGGNVLQRTRCPYFRDGHSACNKRAPGTGCSAQEVGHPRNRAVLGASPHCAAIYAGDWAIALAAFDAELELLSMRGSRRVTVESFHHEPGSTPAIENALEPDELIGSIIVPRCAAAKHSCYRKVRDRASFAFAIASAAVGIDIDGDTVTAANIAVGGSATRPWRCRDAERSLVGRPLTDSGIRHAAELAYLTARGPRVRIEIGVRTVVAALRDLQPTGTP</sequence>
<dbReference type="InterPro" id="IPR036683">
    <property type="entry name" value="CO_DH_flav_C_dom_sf"/>
</dbReference>
<name>A0A1X2F1Z5_9MYCO</name>
<dbReference type="SUPFAM" id="SSF55447">
    <property type="entry name" value="CO dehydrogenase flavoprotein C-terminal domain-like"/>
    <property type="match status" value="1"/>
</dbReference>
<dbReference type="SMART" id="SM01092">
    <property type="entry name" value="CO_deh_flav_C"/>
    <property type="match status" value="1"/>
</dbReference>
<dbReference type="Pfam" id="PF03450">
    <property type="entry name" value="CO_deh_flav_C"/>
    <property type="match status" value="1"/>
</dbReference>
<dbReference type="InterPro" id="IPR036318">
    <property type="entry name" value="FAD-bd_PCMH-like_sf"/>
</dbReference>
<dbReference type="Gene3D" id="3.30.390.50">
    <property type="entry name" value="CO dehydrogenase flavoprotein, C-terminal domain"/>
    <property type="match status" value="1"/>
</dbReference>
<dbReference type="InterPro" id="IPR016169">
    <property type="entry name" value="FAD-bd_PCMH_sub2"/>
</dbReference>
<evidence type="ECO:0000313" key="3">
    <source>
        <dbReference type="EMBL" id="ORX12398.1"/>
    </source>
</evidence>
<evidence type="ECO:0000313" key="4">
    <source>
        <dbReference type="Proteomes" id="UP000193964"/>
    </source>
</evidence>
<dbReference type="Proteomes" id="UP000193964">
    <property type="component" value="Unassembled WGS sequence"/>
</dbReference>
<dbReference type="PROSITE" id="PS51387">
    <property type="entry name" value="FAD_PCMH"/>
    <property type="match status" value="1"/>
</dbReference>
<evidence type="ECO:0000256" key="1">
    <source>
        <dbReference type="ARBA" id="ARBA00023002"/>
    </source>
</evidence>
<feature type="domain" description="FAD-binding PCMH-type" evidence="2">
    <location>
        <begin position="1"/>
        <end position="222"/>
    </location>
</feature>
<dbReference type="GO" id="GO:0016491">
    <property type="term" value="F:oxidoreductase activity"/>
    <property type="evidence" value="ECO:0007669"/>
    <property type="project" value="UniProtKB-KW"/>
</dbReference>
<dbReference type="InterPro" id="IPR002346">
    <property type="entry name" value="Mopterin_DH_FAD-bd"/>
</dbReference>